<gene>
    <name evidence="3" type="ORF">SAMN05444272_2017</name>
</gene>
<evidence type="ECO:0000256" key="2">
    <source>
        <dbReference type="RuleBase" id="RU003452"/>
    </source>
</evidence>
<evidence type="ECO:0000313" key="4">
    <source>
        <dbReference type="Proteomes" id="UP000186002"/>
    </source>
</evidence>
<dbReference type="Gene3D" id="2.40.128.150">
    <property type="entry name" value="Cysteine proteinases"/>
    <property type="match status" value="1"/>
</dbReference>
<dbReference type="Pfam" id="PF00797">
    <property type="entry name" value="Acetyltransf_2"/>
    <property type="match status" value="1"/>
</dbReference>
<dbReference type="STRING" id="735517.SAMN05444272_2017"/>
<keyword evidence="3" id="KW-0808">Transferase</keyword>
<dbReference type="Proteomes" id="UP000186002">
    <property type="component" value="Unassembled WGS sequence"/>
</dbReference>
<organism evidence="3 4">
    <name type="scientific">Roseibium suaedae</name>
    <dbReference type="NCBI Taxonomy" id="735517"/>
    <lineage>
        <taxon>Bacteria</taxon>
        <taxon>Pseudomonadati</taxon>
        <taxon>Pseudomonadota</taxon>
        <taxon>Alphaproteobacteria</taxon>
        <taxon>Hyphomicrobiales</taxon>
        <taxon>Stappiaceae</taxon>
        <taxon>Roseibium</taxon>
    </lineage>
</organism>
<name>A0A1M7GTL2_9HYPH</name>
<accession>A0A1M7GTL2</accession>
<dbReference type="EMBL" id="FRBW01000002">
    <property type="protein sequence ID" value="SHM19571.1"/>
    <property type="molecule type" value="Genomic_DNA"/>
</dbReference>
<keyword evidence="4" id="KW-1185">Reference proteome</keyword>
<evidence type="ECO:0000256" key="1">
    <source>
        <dbReference type="ARBA" id="ARBA00006547"/>
    </source>
</evidence>
<dbReference type="AlphaFoldDB" id="A0A1M7GTL2"/>
<dbReference type="SUPFAM" id="SSF54001">
    <property type="entry name" value="Cysteine proteinases"/>
    <property type="match status" value="1"/>
</dbReference>
<dbReference type="PANTHER" id="PTHR11786">
    <property type="entry name" value="N-HYDROXYARYLAMINE O-ACETYLTRANSFERASE"/>
    <property type="match status" value="1"/>
</dbReference>
<dbReference type="GO" id="GO:0016407">
    <property type="term" value="F:acetyltransferase activity"/>
    <property type="evidence" value="ECO:0007669"/>
    <property type="project" value="InterPro"/>
</dbReference>
<dbReference type="InterPro" id="IPR038765">
    <property type="entry name" value="Papain-like_cys_pep_sf"/>
</dbReference>
<dbReference type="OrthoDB" id="7181050at2"/>
<dbReference type="RefSeq" id="WP_073012518.1">
    <property type="nucleotide sequence ID" value="NZ_FRBW01000002.1"/>
</dbReference>
<dbReference type="PRINTS" id="PR01543">
    <property type="entry name" value="ANATRNSFRASE"/>
</dbReference>
<evidence type="ECO:0000313" key="3">
    <source>
        <dbReference type="EMBL" id="SHM19571.1"/>
    </source>
</evidence>
<protein>
    <submittedName>
        <fullName evidence="3">N-hydroxyarylamine O-acetyltransferase</fullName>
    </submittedName>
</protein>
<sequence length="272" mass="29981">MTFEVDIYLSRLGLSTLSKTEEDLHILQTRQMQAIAFENVLPLLGTVPDLDPGAVWNKLVLDGRGGYCMEQNTLLGAALENAGFNHRPLLARVRMGSAKGGPRCHLAFVVRLKGTDWLVDAGFGGPGPRVPLKIELGTEHQVLRETFRFTEDMAAGEIVLERKTPEGWFQLYGFDDMLPAQTDIEMSNFYCARSPQSPFPSNLMMARTTGSGRVSLFNRTLRQENSFGVKTEELADAAALHRALSGCFLLSYGAETAEAIWNRLPVEASEAA</sequence>
<dbReference type="InterPro" id="IPR001447">
    <property type="entry name" value="Arylamine_N-AcTrfase"/>
</dbReference>
<comment type="similarity">
    <text evidence="1 2">Belongs to the arylamine N-acetyltransferase family.</text>
</comment>
<proteinExistence type="inferred from homology"/>
<dbReference type="Gene3D" id="3.30.2140.10">
    <property type="entry name" value="Arylamine N-acetyltransferase"/>
    <property type="match status" value="1"/>
</dbReference>
<reference evidence="3 4" key="1">
    <citation type="submission" date="2016-11" db="EMBL/GenBank/DDBJ databases">
        <authorList>
            <person name="Jaros S."/>
            <person name="Januszkiewicz K."/>
            <person name="Wedrychowicz H."/>
        </authorList>
    </citation>
    <scope>NUCLEOTIDE SEQUENCE [LARGE SCALE GENOMIC DNA]</scope>
    <source>
        <strain evidence="3 4">DSM 22153</strain>
    </source>
</reference>
<dbReference type="PANTHER" id="PTHR11786:SF0">
    <property type="entry name" value="ARYLAMINE N-ACETYLTRANSFERASE 4-RELATED"/>
    <property type="match status" value="1"/>
</dbReference>